<dbReference type="Proteomes" id="UP001589865">
    <property type="component" value="Unassembled WGS sequence"/>
</dbReference>
<evidence type="ECO:0000259" key="7">
    <source>
        <dbReference type="PROSITE" id="PS50035"/>
    </source>
</evidence>
<evidence type="ECO:0000256" key="5">
    <source>
        <dbReference type="ARBA" id="ARBA00029594"/>
    </source>
</evidence>
<evidence type="ECO:0000256" key="2">
    <source>
        <dbReference type="ARBA" id="ARBA00004613"/>
    </source>
</evidence>
<comment type="subcellular location">
    <subcellularLocation>
        <location evidence="2">Secreted</location>
    </subcellularLocation>
</comment>
<dbReference type="SMART" id="SM00155">
    <property type="entry name" value="PLDc"/>
    <property type="match status" value="2"/>
</dbReference>
<evidence type="ECO:0000256" key="1">
    <source>
        <dbReference type="ARBA" id="ARBA00003145"/>
    </source>
</evidence>
<evidence type="ECO:0000256" key="3">
    <source>
        <dbReference type="ARBA" id="ARBA00018392"/>
    </source>
</evidence>
<evidence type="ECO:0000313" key="9">
    <source>
        <dbReference type="Proteomes" id="UP001589865"/>
    </source>
</evidence>
<evidence type="ECO:0000256" key="4">
    <source>
        <dbReference type="ARBA" id="ARBA00022525"/>
    </source>
</evidence>
<feature type="region of interest" description="Disordered" evidence="6">
    <location>
        <begin position="1"/>
        <end position="48"/>
    </location>
</feature>
<reference evidence="8 9" key="1">
    <citation type="submission" date="2024-09" db="EMBL/GenBank/DDBJ databases">
        <authorList>
            <person name="Sun Q."/>
            <person name="Mori K."/>
        </authorList>
    </citation>
    <scope>NUCLEOTIDE SEQUENCE [LARGE SCALE GENOMIC DNA]</scope>
    <source>
        <strain evidence="8 9">TBRC 5777</strain>
    </source>
</reference>
<dbReference type="PANTHER" id="PTHR21248">
    <property type="entry name" value="CARDIOLIPIN SYNTHASE"/>
    <property type="match status" value="1"/>
</dbReference>
<dbReference type="PANTHER" id="PTHR21248:SF12">
    <property type="entry name" value="CARDIOLIPIN SYNTHASE C"/>
    <property type="match status" value="1"/>
</dbReference>
<keyword evidence="4" id="KW-0964">Secreted</keyword>
<dbReference type="CDD" id="cd09111">
    <property type="entry name" value="PLDc_ymdC_like_1"/>
    <property type="match status" value="1"/>
</dbReference>
<comment type="caution">
    <text evidence="8">The sequence shown here is derived from an EMBL/GenBank/DDBJ whole genome shotgun (WGS) entry which is preliminary data.</text>
</comment>
<dbReference type="SUPFAM" id="SSF56024">
    <property type="entry name" value="Phospholipase D/nuclease"/>
    <property type="match status" value="2"/>
</dbReference>
<evidence type="ECO:0000256" key="6">
    <source>
        <dbReference type="SAM" id="MobiDB-lite"/>
    </source>
</evidence>
<dbReference type="InterPro" id="IPR025202">
    <property type="entry name" value="PLD-like_dom"/>
</dbReference>
<keyword evidence="9" id="KW-1185">Reference proteome</keyword>
<gene>
    <name evidence="8" type="ORF">ACFFGY_15335</name>
</gene>
<dbReference type="PROSITE" id="PS50035">
    <property type="entry name" value="PLD"/>
    <property type="match status" value="2"/>
</dbReference>
<dbReference type="Pfam" id="PF13091">
    <property type="entry name" value="PLDc_2"/>
    <property type="match status" value="2"/>
</dbReference>
<feature type="domain" description="PLD phosphodiesterase" evidence="7">
    <location>
        <begin position="414"/>
        <end position="441"/>
    </location>
</feature>
<dbReference type="CDD" id="cd09113">
    <property type="entry name" value="PLDc_ymdC_like_2"/>
    <property type="match status" value="1"/>
</dbReference>
<feature type="domain" description="PLD phosphodiesterase" evidence="7">
    <location>
        <begin position="178"/>
        <end position="205"/>
    </location>
</feature>
<name>A0ABV6JVY7_9PROT</name>
<dbReference type="Gene3D" id="3.30.870.10">
    <property type="entry name" value="Endonuclease Chain A"/>
    <property type="match status" value="2"/>
</dbReference>
<organism evidence="8 9">
    <name type="scientific">Roseomonas elaeocarpi</name>
    <dbReference type="NCBI Taxonomy" id="907779"/>
    <lineage>
        <taxon>Bacteria</taxon>
        <taxon>Pseudomonadati</taxon>
        <taxon>Pseudomonadota</taxon>
        <taxon>Alphaproteobacteria</taxon>
        <taxon>Acetobacterales</taxon>
        <taxon>Roseomonadaceae</taxon>
        <taxon>Roseomonas</taxon>
    </lineage>
</organism>
<comment type="function">
    <text evidence="1">Could be a virulence factor.</text>
</comment>
<evidence type="ECO:0000313" key="8">
    <source>
        <dbReference type="EMBL" id="MFC0409625.1"/>
    </source>
</evidence>
<sequence length="524" mass="57527">MNTAASTRGLRRPDRRQPRGAGTDAQGFDDRRADPGDAEALAGQGPPPTLDQTLDHALARIGSDTGAALIADGLEAFAVRAASARKATRTLDLQYYAWHDGITGRLLAAELLAAADRGVRVRLLLDDSTVLDEHSALPLLCSLGAHPCIEVRLFNAHRWRFLGRLGFMLEMVASRGQLNHRMHNKSWIADNRLAILGGRNIGDEYFDASGDFNFRDLDVAVAGVAAAQAVRQFERYWNHRLSLRGVGCAGYGTAEELETLRPQLSSVADSEEARPYIERLENSRIQDVLDGESGLLPTQDIEVDVAADPPDKASGEEVRGKLVNAVGAALLGARHEALLISPYFVPGEAGTRVLIDLLRRGVRITVVTNSLAATDVVAVHGGYARYRRRLLKAGIDLYELRRSGDENAGVLGSKGASLHTKAFSLDRQRIFVGSFNLDPRSANLNTEMGAFIHHAGLAERLQEEFHRLASPARSYHVRLRHGIMSWTDLRPDGRPRLRHKEPDASFGRRLLAQLVRWLPVESQL</sequence>
<accession>A0ABV6JVY7</accession>
<dbReference type="EMBL" id="JBHLUN010000010">
    <property type="protein sequence ID" value="MFC0409625.1"/>
    <property type="molecule type" value="Genomic_DNA"/>
</dbReference>
<dbReference type="InterPro" id="IPR001736">
    <property type="entry name" value="PLipase_D/transphosphatidylase"/>
</dbReference>
<protein>
    <recommendedName>
        <fullName evidence="3">Phospholipase D</fullName>
    </recommendedName>
    <alternativeName>
        <fullName evidence="5">Choline phosphatase</fullName>
    </alternativeName>
</protein>
<proteinExistence type="predicted"/>
<dbReference type="RefSeq" id="WP_377045374.1">
    <property type="nucleotide sequence ID" value="NZ_JBHLUN010000010.1"/>
</dbReference>